<dbReference type="AlphaFoldDB" id="A0A5C3M3P1"/>
<keyword evidence="3" id="KW-1185">Reference proteome</keyword>
<keyword evidence="1" id="KW-1133">Transmembrane helix</keyword>
<protein>
    <submittedName>
        <fullName evidence="2">Uncharacterized protein</fullName>
    </submittedName>
</protein>
<keyword evidence="1" id="KW-0812">Transmembrane</keyword>
<proteinExistence type="predicted"/>
<name>A0A5C3M3P1_9AGAR</name>
<evidence type="ECO:0000313" key="3">
    <source>
        <dbReference type="Proteomes" id="UP000308652"/>
    </source>
</evidence>
<gene>
    <name evidence="2" type="ORF">BDQ12DRAFT_722840</name>
</gene>
<evidence type="ECO:0000256" key="1">
    <source>
        <dbReference type="SAM" id="Phobius"/>
    </source>
</evidence>
<feature type="transmembrane region" description="Helical" evidence="1">
    <location>
        <begin position="12"/>
        <end position="32"/>
    </location>
</feature>
<sequence>MAYAIGEKKAIFVLVGVVVTFLVEMVISMLMWDIGSLLMVPLGCLYSSAHHQYVNDGPVAMLVPEVVPLLPWGYMGCIPT</sequence>
<evidence type="ECO:0000313" key="2">
    <source>
        <dbReference type="EMBL" id="TFK38986.1"/>
    </source>
</evidence>
<dbReference type="Proteomes" id="UP000308652">
    <property type="component" value="Unassembled WGS sequence"/>
</dbReference>
<organism evidence="2 3">
    <name type="scientific">Crucibulum laeve</name>
    <dbReference type="NCBI Taxonomy" id="68775"/>
    <lineage>
        <taxon>Eukaryota</taxon>
        <taxon>Fungi</taxon>
        <taxon>Dikarya</taxon>
        <taxon>Basidiomycota</taxon>
        <taxon>Agaricomycotina</taxon>
        <taxon>Agaricomycetes</taxon>
        <taxon>Agaricomycetidae</taxon>
        <taxon>Agaricales</taxon>
        <taxon>Agaricineae</taxon>
        <taxon>Nidulariaceae</taxon>
        <taxon>Crucibulum</taxon>
    </lineage>
</organism>
<keyword evidence="1" id="KW-0472">Membrane</keyword>
<dbReference type="EMBL" id="ML213601">
    <property type="protein sequence ID" value="TFK38986.1"/>
    <property type="molecule type" value="Genomic_DNA"/>
</dbReference>
<accession>A0A5C3M3P1</accession>
<reference evidence="2 3" key="1">
    <citation type="journal article" date="2019" name="Nat. Ecol. Evol.">
        <title>Megaphylogeny resolves global patterns of mushroom evolution.</title>
        <authorList>
            <person name="Varga T."/>
            <person name="Krizsan K."/>
            <person name="Foldi C."/>
            <person name="Dima B."/>
            <person name="Sanchez-Garcia M."/>
            <person name="Sanchez-Ramirez S."/>
            <person name="Szollosi G.J."/>
            <person name="Szarkandi J.G."/>
            <person name="Papp V."/>
            <person name="Albert L."/>
            <person name="Andreopoulos W."/>
            <person name="Angelini C."/>
            <person name="Antonin V."/>
            <person name="Barry K.W."/>
            <person name="Bougher N.L."/>
            <person name="Buchanan P."/>
            <person name="Buyck B."/>
            <person name="Bense V."/>
            <person name="Catcheside P."/>
            <person name="Chovatia M."/>
            <person name="Cooper J."/>
            <person name="Damon W."/>
            <person name="Desjardin D."/>
            <person name="Finy P."/>
            <person name="Geml J."/>
            <person name="Haridas S."/>
            <person name="Hughes K."/>
            <person name="Justo A."/>
            <person name="Karasinski D."/>
            <person name="Kautmanova I."/>
            <person name="Kiss B."/>
            <person name="Kocsube S."/>
            <person name="Kotiranta H."/>
            <person name="LaButti K.M."/>
            <person name="Lechner B.E."/>
            <person name="Liimatainen K."/>
            <person name="Lipzen A."/>
            <person name="Lukacs Z."/>
            <person name="Mihaltcheva S."/>
            <person name="Morgado L.N."/>
            <person name="Niskanen T."/>
            <person name="Noordeloos M.E."/>
            <person name="Ohm R.A."/>
            <person name="Ortiz-Santana B."/>
            <person name="Ovrebo C."/>
            <person name="Racz N."/>
            <person name="Riley R."/>
            <person name="Savchenko A."/>
            <person name="Shiryaev A."/>
            <person name="Soop K."/>
            <person name="Spirin V."/>
            <person name="Szebenyi C."/>
            <person name="Tomsovsky M."/>
            <person name="Tulloss R.E."/>
            <person name="Uehling J."/>
            <person name="Grigoriev I.V."/>
            <person name="Vagvolgyi C."/>
            <person name="Papp T."/>
            <person name="Martin F.M."/>
            <person name="Miettinen O."/>
            <person name="Hibbett D.S."/>
            <person name="Nagy L.G."/>
        </authorList>
    </citation>
    <scope>NUCLEOTIDE SEQUENCE [LARGE SCALE GENOMIC DNA]</scope>
    <source>
        <strain evidence="2 3">CBS 166.37</strain>
    </source>
</reference>